<keyword evidence="2" id="KW-0964">Secreted</keyword>
<comment type="subcellular location">
    <subcellularLocation>
        <location evidence="1">Secreted</location>
    </subcellularLocation>
</comment>
<feature type="signal peptide" evidence="6">
    <location>
        <begin position="1"/>
        <end position="21"/>
    </location>
</feature>
<evidence type="ECO:0000256" key="5">
    <source>
        <dbReference type="ARBA" id="ARBA00023157"/>
    </source>
</evidence>
<protein>
    <submittedName>
        <fullName evidence="9 10">UPF0506 domain-containing protein</fullName>
    </submittedName>
</protein>
<dbReference type="Proteomes" id="UP000095280">
    <property type="component" value="Unplaced"/>
</dbReference>
<dbReference type="Pfam" id="PF11703">
    <property type="entry name" value="UPF0506"/>
    <property type="match status" value="1"/>
</dbReference>
<evidence type="ECO:0000313" key="10">
    <source>
        <dbReference type="WBParaSite" id="maker-uti_cns_0007238-snap-gene-0.2-mRNA-1"/>
    </source>
</evidence>
<dbReference type="WBParaSite" id="maker-uti_cns_0007414-snap-gene-0.8-mRNA-1">
    <property type="protein sequence ID" value="maker-uti_cns_0007414-snap-gene-0.8-mRNA-1"/>
    <property type="gene ID" value="maker-uti_cns_0007414-snap-gene-0.8"/>
</dbReference>
<dbReference type="WBParaSite" id="maker-uti_cns_0007078-snap-gene-0.5-mRNA-1">
    <property type="protein sequence ID" value="maker-uti_cns_0007078-snap-gene-0.5-mRNA-1"/>
    <property type="gene ID" value="maker-uti_cns_0007078-snap-gene-0.5"/>
</dbReference>
<feature type="chain" id="PRO_5011395108" evidence="6">
    <location>
        <begin position="22"/>
        <end position="90"/>
    </location>
</feature>
<feature type="domain" description="UPF0506" evidence="7">
    <location>
        <begin position="23"/>
        <end position="79"/>
    </location>
</feature>
<reference evidence="9 10" key="1">
    <citation type="submission" date="2016-11" db="UniProtKB">
        <authorList>
            <consortium name="WormBaseParasite"/>
        </authorList>
    </citation>
    <scope>IDENTIFICATION</scope>
</reference>
<accession>A0A1I8HR21</accession>
<keyword evidence="5" id="KW-1015">Disulfide bond</keyword>
<keyword evidence="8" id="KW-1185">Reference proteome</keyword>
<organism evidence="8 11">
    <name type="scientific">Macrostomum lignano</name>
    <dbReference type="NCBI Taxonomy" id="282301"/>
    <lineage>
        <taxon>Eukaryota</taxon>
        <taxon>Metazoa</taxon>
        <taxon>Spiralia</taxon>
        <taxon>Lophotrochozoa</taxon>
        <taxon>Platyhelminthes</taxon>
        <taxon>Rhabditophora</taxon>
        <taxon>Macrostomorpha</taxon>
        <taxon>Macrostomida</taxon>
        <taxon>Macrostomidae</taxon>
        <taxon>Macrostomum</taxon>
    </lineage>
</organism>
<dbReference type="WBParaSite" id="maker-uti_cns_0007238-snap-gene-0.2-mRNA-1">
    <property type="protein sequence ID" value="maker-uti_cns_0007238-snap-gene-0.2-mRNA-1"/>
    <property type="gene ID" value="maker-uti_cns_0007238-snap-gene-0.2"/>
</dbReference>
<evidence type="ECO:0000313" key="8">
    <source>
        <dbReference type="Proteomes" id="UP000095280"/>
    </source>
</evidence>
<evidence type="ECO:0000259" key="7">
    <source>
        <dbReference type="Pfam" id="PF11703"/>
    </source>
</evidence>
<dbReference type="GO" id="GO:0005576">
    <property type="term" value="C:extracellular region"/>
    <property type="evidence" value="ECO:0007669"/>
    <property type="project" value="UniProtKB-SubCell"/>
</dbReference>
<evidence type="ECO:0000256" key="1">
    <source>
        <dbReference type="ARBA" id="ARBA00004613"/>
    </source>
</evidence>
<proteinExistence type="predicted"/>
<evidence type="ECO:0000256" key="3">
    <source>
        <dbReference type="ARBA" id="ARBA00022729"/>
    </source>
</evidence>
<dbReference type="InterPro" id="IPR021712">
    <property type="entry name" value="UPF0506"/>
</dbReference>
<keyword evidence="4" id="KW-0960">Knottin</keyword>
<evidence type="ECO:0000256" key="6">
    <source>
        <dbReference type="SAM" id="SignalP"/>
    </source>
</evidence>
<evidence type="ECO:0000256" key="2">
    <source>
        <dbReference type="ARBA" id="ARBA00022525"/>
    </source>
</evidence>
<sequence length="90" mass="9764">MMKILLCIAVATVACFSSVDAGCRSIGQECYKMPWARCCTGYCRFNSNPFKGGTCVSCLFENDRCSSDGECCLGECKWSGGKFARVCQVA</sequence>
<dbReference type="PROSITE" id="PS51257">
    <property type="entry name" value="PROKAR_LIPOPROTEIN"/>
    <property type="match status" value="1"/>
</dbReference>
<evidence type="ECO:0000256" key="4">
    <source>
        <dbReference type="ARBA" id="ARBA00022854"/>
    </source>
</evidence>
<dbReference type="AlphaFoldDB" id="A0A1I8HR21"/>
<evidence type="ECO:0000313" key="9">
    <source>
        <dbReference type="WBParaSite" id="maker-uti_cns_0007078-snap-gene-0.5-mRNA-1"/>
    </source>
</evidence>
<name>A0A1I8HR21_9PLAT</name>
<evidence type="ECO:0000313" key="11">
    <source>
        <dbReference type="WBParaSite" id="maker-uti_cns_0007414-snap-gene-0.8-mRNA-1"/>
    </source>
</evidence>
<keyword evidence="3 6" id="KW-0732">Signal</keyword>